<dbReference type="EMBL" id="ASHM01022255">
    <property type="protein sequence ID" value="PNY03134.1"/>
    <property type="molecule type" value="Genomic_DNA"/>
</dbReference>
<feature type="non-terminal residue" evidence="1">
    <location>
        <position position="1"/>
    </location>
</feature>
<proteinExistence type="predicted"/>
<dbReference type="AlphaFoldDB" id="A0A2K3NJD0"/>
<gene>
    <name evidence="1" type="ORF">L195_g026457</name>
</gene>
<evidence type="ECO:0000313" key="1">
    <source>
        <dbReference type="EMBL" id="PNY03134.1"/>
    </source>
</evidence>
<evidence type="ECO:0000313" key="2">
    <source>
        <dbReference type="Proteomes" id="UP000236291"/>
    </source>
</evidence>
<reference evidence="1 2" key="1">
    <citation type="journal article" date="2014" name="Am. J. Bot.">
        <title>Genome assembly and annotation for red clover (Trifolium pratense; Fabaceae).</title>
        <authorList>
            <person name="Istvanek J."/>
            <person name="Jaros M."/>
            <person name="Krenek A."/>
            <person name="Repkova J."/>
        </authorList>
    </citation>
    <scope>NUCLEOTIDE SEQUENCE [LARGE SCALE GENOMIC DNA]</scope>
    <source>
        <strain evidence="2">cv. Tatra</strain>
        <tissue evidence="1">Young leaves</tissue>
    </source>
</reference>
<reference evidence="1 2" key="2">
    <citation type="journal article" date="2017" name="Front. Plant Sci.">
        <title>Gene Classification and Mining of Molecular Markers Useful in Red Clover (Trifolium pratense) Breeding.</title>
        <authorList>
            <person name="Istvanek J."/>
            <person name="Dluhosova J."/>
            <person name="Dluhos P."/>
            <person name="Patkova L."/>
            <person name="Nedelnik J."/>
            <person name="Repkova J."/>
        </authorList>
    </citation>
    <scope>NUCLEOTIDE SEQUENCE [LARGE SCALE GENOMIC DNA]</scope>
    <source>
        <strain evidence="2">cv. Tatra</strain>
        <tissue evidence="1">Young leaves</tissue>
    </source>
</reference>
<name>A0A2K3NJD0_TRIPR</name>
<sequence>TQDLHSHTTLVYLHLKPRFLHQSLKPVYPLCLPPCNRVFLAPPLQADVEYYYHRLSRPMSSIIPPPLQADVEYYYYRLSRPMSNVEYSYHRLSKLTNPLWFATCDYECSRTLIAFLLINENLSRQTTIAPPLRTILLEVTRFLTMETFELATTITLWPRLGPIFLSFHFAFVLASTLRHIQAFRTIINPQVSQLCQLLGSQR</sequence>
<protein>
    <submittedName>
        <fullName evidence="1">Uncharacterized protein</fullName>
    </submittedName>
</protein>
<dbReference type="Proteomes" id="UP000236291">
    <property type="component" value="Unassembled WGS sequence"/>
</dbReference>
<organism evidence="1 2">
    <name type="scientific">Trifolium pratense</name>
    <name type="common">Red clover</name>
    <dbReference type="NCBI Taxonomy" id="57577"/>
    <lineage>
        <taxon>Eukaryota</taxon>
        <taxon>Viridiplantae</taxon>
        <taxon>Streptophyta</taxon>
        <taxon>Embryophyta</taxon>
        <taxon>Tracheophyta</taxon>
        <taxon>Spermatophyta</taxon>
        <taxon>Magnoliopsida</taxon>
        <taxon>eudicotyledons</taxon>
        <taxon>Gunneridae</taxon>
        <taxon>Pentapetalae</taxon>
        <taxon>rosids</taxon>
        <taxon>fabids</taxon>
        <taxon>Fabales</taxon>
        <taxon>Fabaceae</taxon>
        <taxon>Papilionoideae</taxon>
        <taxon>50 kb inversion clade</taxon>
        <taxon>NPAAA clade</taxon>
        <taxon>Hologalegina</taxon>
        <taxon>IRL clade</taxon>
        <taxon>Trifolieae</taxon>
        <taxon>Trifolium</taxon>
    </lineage>
</organism>
<comment type="caution">
    <text evidence="1">The sequence shown here is derived from an EMBL/GenBank/DDBJ whole genome shotgun (WGS) entry which is preliminary data.</text>
</comment>
<accession>A0A2K3NJD0</accession>